<dbReference type="FunFam" id="3.30.70.270:FF:000001">
    <property type="entry name" value="Diguanylate cyclase domain protein"/>
    <property type="match status" value="1"/>
</dbReference>
<accession>A0A6I6CUI3</accession>
<dbReference type="InterPro" id="IPR000014">
    <property type="entry name" value="PAS"/>
</dbReference>
<sequence length="640" mass="71980">MNTPDNGDTLMPTPSPHRLTGRGVALLLATLPAIVLTEHALATQPAGVLPGGTANWLPPAGTFVWLVSLLLATGTGWWIGHRRGRPSCQPEMERLQHCFEDNTSMLMLTNAVTGRIVNANQAAADFYGWSRQSLVGRPLSELWTSPCPHWWRSIQVDLPSPARHLHTHRLRNGETRLVEVHVTPFRDHEGMAHVFSILHDVTERERAVETLERERSRLGNVIEGTHAGTWEWQIDSGGMTCNTRWAEILGYEPGELGPISLHTWQTLVHVDDRESVIRTLASCRRGERDTCEIEARMRCRNGGNVWTLAQGRILEWSPDGEPLKMWGTLHDVSHRKRMEQDLWLTASVFSHANESIMITDLDARIIDINRAFTQMTGWARKEVIGHTPKLFQSGLHGPDFYREMRAQLKRTGHWSGEVWNCNKAGELYAERLTISLVRDAQGRPCNYIALASDITDLKNYQKELEHRAFHDALTGLPNRLLMTDRLRQGMAAARRSGKQLAVAFLDLDGFKAVNDHHGHDIGDQLLKQVSEDLEDELRASDTLSRISGDEFIVLLPDLDREEDAQPVLERLVQAAARDHVIEGCDIRVSASAGVTFYPQTEEVDDEALLRQADAAMYVAKRAGRGRLQAFEARDAAEDPY</sequence>
<dbReference type="Pfam" id="PF13426">
    <property type="entry name" value="PAS_9"/>
    <property type="match status" value="1"/>
</dbReference>
<feature type="domain" description="PAS" evidence="2">
    <location>
        <begin position="348"/>
        <end position="387"/>
    </location>
</feature>
<dbReference type="PANTHER" id="PTHR44757">
    <property type="entry name" value="DIGUANYLATE CYCLASE DGCP"/>
    <property type="match status" value="1"/>
</dbReference>
<feature type="domain" description="GGDEF" evidence="4">
    <location>
        <begin position="498"/>
        <end position="632"/>
    </location>
</feature>
<dbReference type="CDD" id="cd01949">
    <property type="entry name" value="GGDEF"/>
    <property type="match status" value="1"/>
</dbReference>
<dbReference type="KEGG" id="ghl:GM160_03955"/>
<dbReference type="CDD" id="cd00130">
    <property type="entry name" value="PAS"/>
    <property type="match status" value="3"/>
</dbReference>
<dbReference type="AlphaFoldDB" id="A0A6I6CUI3"/>
<dbReference type="InterPro" id="IPR000700">
    <property type="entry name" value="PAS-assoc_C"/>
</dbReference>
<evidence type="ECO:0000313" key="6">
    <source>
        <dbReference type="Proteomes" id="UP000427716"/>
    </source>
</evidence>
<dbReference type="SUPFAM" id="SSF55073">
    <property type="entry name" value="Nucleotide cyclase"/>
    <property type="match status" value="1"/>
</dbReference>
<dbReference type="InterPro" id="IPR013656">
    <property type="entry name" value="PAS_4"/>
</dbReference>
<gene>
    <name evidence="5" type="ORF">GM160_03955</name>
</gene>
<dbReference type="NCBIfam" id="TIGR00229">
    <property type="entry name" value="sensory_box"/>
    <property type="match status" value="3"/>
</dbReference>
<dbReference type="SMART" id="SM00086">
    <property type="entry name" value="PAC"/>
    <property type="match status" value="3"/>
</dbReference>
<dbReference type="SMART" id="SM00091">
    <property type="entry name" value="PAS"/>
    <property type="match status" value="3"/>
</dbReference>
<dbReference type="PROSITE" id="PS50112">
    <property type="entry name" value="PAS"/>
    <property type="match status" value="2"/>
</dbReference>
<feature type="domain" description="PAC" evidence="3">
    <location>
        <begin position="152"/>
        <end position="213"/>
    </location>
</feature>
<protein>
    <submittedName>
        <fullName evidence="5">PAS domain S-box protein</fullName>
    </submittedName>
</protein>
<organism evidence="5 6">
    <name type="scientific">Guyparkeria halophila</name>
    <dbReference type="NCBI Taxonomy" id="47960"/>
    <lineage>
        <taxon>Bacteria</taxon>
        <taxon>Pseudomonadati</taxon>
        <taxon>Pseudomonadota</taxon>
        <taxon>Gammaproteobacteria</taxon>
        <taxon>Chromatiales</taxon>
        <taxon>Thioalkalibacteraceae</taxon>
        <taxon>Guyparkeria</taxon>
    </lineage>
</organism>
<dbReference type="PROSITE" id="PS50887">
    <property type="entry name" value="GGDEF"/>
    <property type="match status" value="1"/>
</dbReference>
<dbReference type="InterPro" id="IPR052155">
    <property type="entry name" value="Biofilm_reg_signaling"/>
</dbReference>
<evidence type="ECO:0000259" key="2">
    <source>
        <dbReference type="PROSITE" id="PS50112"/>
    </source>
</evidence>
<dbReference type="InterPro" id="IPR029787">
    <property type="entry name" value="Nucleotide_cyclase"/>
</dbReference>
<dbReference type="Proteomes" id="UP000427716">
    <property type="component" value="Chromosome"/>
</dbReference>
<dbReference type="InterPro" id="IPR001610">
    <property type="entry name" value="PAC"/>
</dbReference>
<dbReference type="InterPro" id="IPR000160">
    <property type="entry name" value="GGDEF_dom"/>
</dbReference>
<name>A0A6I6CUI3_9GAMM</name>
<dbReference type="InterPro" id="IPR043128">
    <property type="entry name" value="Rev_trsase/Diguanyl_cyclase"/>
</dbReference>
<reference evidence="5 6" key="1">
    <citation type="submission" date="2019-11" db="EMBL/GenBank/DDBJ databases">
        <authorList>
            <person name="Zhang J."/>
            <person name="Sun C."/>
        </authorList>
    </citation>
    <scope>NUCLEOTIDE SEQUENCE [LARGE SCALE GENOMIC DNA]</scope>
    <source>
        <strain evidence="6">sp2</strain>
    </source>
</reference>
<evidence type="ECO:0000259" key="4">
    <source>
        <dbReference type="PROSITE" id="PS50887"/>
    </source>
</evidence>
<dbReference type="SUPFAM" id="SSF55785">
    <property type="entry name" value="PYP-like sensor domain (PAS domain)"/>
    <property type="match status" value="3"/>
</dbReference>
<dbReference type="Pfam" id="PF08447">
    <property type="entry name" value="PAS_3"/>
    <property type="match status" value="1"/>
</dbReference>
<feature type="domain" description="PAS" evidence="2">
    <location>
        <begin position="91"/>
        <end position="137"/>
    </location>
</feature>
<dbReference type="InterPro" id="IPR035965">
    <property type="entry name" value="PAS-like_dom_sf"/>
</dbReference>
<dbReference type="Gene3D" id="3.30.450.20">
    <property type="entry name" value="PAS domain"/>
    <property type="match status" value="3"/>
</dbReference>
<dbReference type="PROSITE" id="PS50113">
    <property type="entry name" value="PAC"/>
    <property type="match status" value="2"/>
</dbReference>
<dbReference type="InterPro" id="IPR013655">
    <property type="entry name" value="PAS_fold_3"/>
</dbReference>
<proteinExistence type="predicted"/>
<evidence type="ECO:0000256" key="1">
    <source>
        <dbReference type="ARBA" id="ARBA00001946"/>
    </source>
</evidence>
<dbReference type="GO" id="GO:0003824">
    <property type="term" value="F:catalytic activity"/>
    <property type="evidence" value="ECO:0007669"/>
    <property type="project" value="UniProtKB-ARBA"/>
</dbReference>
<keyword evidence="6" id="KW-1185">Reference proteome</keyword>
<comment type="cofactor">
    <cofactor evidence="1">
        <name>Mg(2+)</name>
        <dbReference type="ChEBI" id="CHEBI:18420"/>
    </cofactor>
</comment>
<evidence type="ECO:0000313" key="5">
    <source>
        <dbReference type="EMBL" id="QGT78116.1"/>
    </source>
</evidence>
<feature type="domain" description="PAC" evidence="3">
    <location>
        <begin position="414"/>
        <end position="466"/>
    </location>
</feature>
<dbReference type="Pfam" id="PF08448">
    <property type="entry name" value="PAS_4"/>
    <property type="match status" value="1"/>
</dbReference>
<dbReference type="Pfam" id="PF00990">
    <property type="entry name" value="GGDEF"/>
    <property type="match status" value="1"/>
</dbReference>
<dbReference type="NCBIfam" id="TIGR00254">
    <property type="entry name" value="GGDEF"/>
    <property type="match status" value="1"/>
</dbReference>
<evidence type="ECO:0000259" key="3">
    <source>
        <dbReference type="PROSITE" id="PS50113"/>
    </source>
</evidence>
<dbReference type="Gene3D" id="3.30.70.270">
    <property type="match status" value="1"/>
</dbReference>
<dbReference type="SMART" id="SM00267">
    <property type="entry name" value="GGDEF"/>
    <property type="match status" value="1"/>
</dbReference>
<dbReference type="EMBL" id="CP046415">
    <property type="protein sequence ID" value="QGT78116.1"/>
    <property type="molecule type" value="Genomic_DNA"/>
</dbReference>
<dbReference type="PANTHER" id="PTHR44757:SF2">
    <property type="entry name" value="BIOFILM ARCHITECTURE MAINTENANCE PROTEIN MBAA"/>
    <property type="match status" value="1"/>
</dbReference>